<feature type="domain" description="Methyltransferase type 11" evidence="1">
    <location>
        <begin position="7"/>
        <end position="78"/>
    </location>
</feature>
<dbReference type="AlphaFoldDB" id="V6J1C8"/>
<evidence type="ECO:0000259" key="1">
    <source>
        <dbReference type="Pfam" id="PF08241"/>
    </source>
</evidence>
<protein>
    <recommendedName>
        <fullName evidence="1">Methyltransferase type 11 domain-containing protein</fullName>
    </recommendedName>
</protein>
<accession>V6J1C8</accession>
<name>V6J1C8_9BACL</name>
<dbReference type="Gene3D" id="3.40.50.150">
    <property type="entry name" value="Vaccinia Virus protein VP39"/>
    <property type="match status" value="1"/>
</dbReference>
<dbReference type="SUPFAM" id="SSF53335">
    <property type="entry name" value="S-adenosyl-L-methionine-dependent methyltransferases"/>
    <property type="match status" value="1"/>
</dbReference>
<comment type="caution">
    <text evidence="2">The sequence shown here is derived from an EMBL/GenBank/DDBJ whole genome shotgun (WGS) entry which is preliminary data.</text>
</comment>
<proteinExistence type="predicted"/>
<dbReference type="Proteomes" id="UP000018296">
    <property type="component" value="Unassembled WGS sequence"/>
</dbReference>
<organism evidence="2 3">
    <name type="scientific">Sporolactobacillus laevolacticus DSM 442</name>
    <dbReference type="NCBI Taxonomy" id="1395513"/>
    <lineage>
        <taxon>Bacteria</taxon>
        <taxon>Bacillati</taxon>
        <taxon>Bacillota</taxon>
        <taxon>Bacilli</taxon>
        <taxon>Bacillales</taxon>
        <taxon>Sporolactobacillaceae</taxon>
        <taxon>Sporolactobacillus</taxon>
    </lineage>
</organism>
<dbReference type="Pfam" id="PF08241">
    <property type="entry name" value="Methyltransf_11"/>
    <property type="match status" value="1"/>
</dbReference>
<dbReference type="PATRIC" id="fig|1395513.3.peg.57"/>
<reference evidence="2 3" key="1">
    <citation type="journal article" date="2013" name="Genome Announc.">
        <title>Genome Sequence of Sporolactobacillus laevolacticus DSM442, an Efficient Polymer-Grade D-Lactate Producer from Agricultural Waste Cottonseed as a Nitrogen Source.</title>
        <authorList>
            <person name="Wang H."/>
            <person name="Wang L."/>
            <person name="Ju J."/>
            <person name="Yu B."/>
            <person name="Ma Y."/>
        </authorList>
    </citation>
    <scope>NUCLEOTIDE SEQUENCE [LARGE SCALE GENOMIC DNA]</scope>
    <source>
        <strain evidence="2 3">DSM 442</strain>
    </source>
</reference>
<gene>
    <name evidence="2" type="ORF">P343_00275</name>
</gene>
<keyword evidence="3" id="KW-1185">Reference proteome</keyword>
<dbReference type="EMBL" id="AWTC01000001">
    <property type="protein sequence ID" value="EST13647.1"/>
    <property type="molecule type" value="Genomic_DNA"/>
</dbReference>
<dbReference type="GO" id="GO:0008757">
    <property type="term" value="F:S-adenosylmethionine-dependent methyltransferase activity"/>
    <property type="evidence" value="ECO:0007669"/>
    <property type="project" value="InterPro"/>
</dbReference>
<dbReference type="STRING" id="1395513.P343_00275"/>
<dbReference type="InterPro" id="IPR013216">
    <property type="entry name" value="Methyltransf_11"/>
</dbReference>
<evidence type="ECO:0000313" key="3">
    <source>
        <dbReference type="Proteomes" id="UP000018296"/>
    </source>
</evidence>
<dbReference type="InterPro" id="IPR029063">
    <property type="entry name" value="SAM-dependent_MTases_sf"/>
</dbReference>
<sequence length="132" mass="15827">MDNKRIKVIYGLDQDEACNDQLTDMTVLSKFQFLHSDIAQLSKVFAEQTLDFLVSRDVFMFIEDTDRYFDDVTNLVTSGIRQMGWFISQNERMKNQLTPEQIVEEYRKRGWNVYLEPLEWYKSGYFIRADRQ</sequence>
<evidence type="ECO:0000313" key="2">
    <source>
        <dbReference type="EMBL" id="EST13647.1"/>
    </source>
</evidence>